<dbReference type="InterPro" id="IPR047951">
    <property type="entry name" value="Transpos_ISL3"/>
</dbReference>
<dbReference type="eggNOG" id="COG3464">
    <property type="taxonomic scope" value="Bacteria"/>
</dbReference>
<sequence>MGKRIGDKGYLIIVRDLKSGATLFVGKGKKGECLDGFMKKLKSSKANIEFVAVDLAPSFTAWIKANLPHAIIVYDHFHVIKLMNDRLNKVRRRISRELEDEDKGEIKGLRWKFNRNNEDLEETAQAEIKQCCTLFSELGITYALKEALRRIYRIKDLVFVENALQYWFEKADCSKVPELISMAKTIRKHAAGILAFWKTKITSAIMEGFNNKIGWLTRQAYGYRDEEYLILKIFDLPNLKTRQTL</sequence>
<organism evidence="2 3">
    <name type="scientific">Lentisphaera araneosa HTCC2155</name>
    <dbReference type="NCBI Taxonomy" id="313628"/>
    <lineage>
        <taxon>Bacteria</taxon>
        <taxon>Pseudomonadati</taxon>
        <taxon>Lentisphaerota</taxon>
        <taxon>Lentisphaeria</taxon>
        <taxon>Lentisphaerales</taxon>
        <taxon>Lentisphaeraceae</taxon>
        <taxon>Lentisphaera</taxon>
    </lineage>
</organism>
<dbReference type="EMBL" id="ABCK01000001">
    <property type="protein sequence ID" value="EDM29707.1"/>
    <property type="molecule type" value="Genomic_DNA"/>
</dbReference>
<accession>A6DFX7</accession>
<dbReference type="Pfam" id="PF01610">
    <property type="entry name" value="DDE_Tnp_ISL3"/>
    <property type="match status" value="1"/>
</dbReference>
<dbReference type="Proteomes" id="UP000004947">
    <property type="component" value="Unassembled WGS sequence"/>
</dbReference>
<gene>
    <name evidence="2" type="ORF">LNTAR_18193</name>
</gene>
<dbReference type="PANTHER" id="PTHR33498:SF1">
    <property type="entry name" value="TRANSPOSASE FOR INSERTION SEQUENCE ELEMENT IS1557"/>
    <property type="match status" value="1"/>
</dbReference>
<evidence type="ECO:0000259" key="1">
    <source>
        <dbReference type="Pfam" id="PF01610"/>
    </source>
</evidence>
<evidence type="ECO:0000313" key="3">
    <source>
        <dbReference type="Proteomes" id="UP000004947"/>
    </source>
</evidence>
<dbReference type="AlphaFoldDB" id="A6DFX7"/>
<reference evidence="2 3" key="1">
    <citation type="journal article" date="2010" name="J. Bacteriol.">
        <title>Genome sequence of Lentisphaera araneosa HTCC2155T, the type species of the order Lentisphaerales in the phylum Lentisphaerae.</title>
        <authorList>
            <person name="Thrash J.C."/>
            <person name="Cho J.C."/>
            <person name="Vergin K.L."/>
            <person name="Morris R.M."/>
            <person name="Giovannoni S.J."/>
        </authorList>
    </citation>
    <scope>NUCLEOTIDE SEQUENCE [LARGE SCALE GENOMIC DNA]</scope>
    <source>
        <strain evidence="2 3">HTCC2155</strain>
    </source>
</reference>
<dbReference type="InterPro" id="IPR002560">
    <property type="entry name" value="Transposase_DDE"/>
</dbReference>
<dbReference type="STRING" id="313628.LNTAR_18193"/>
<proteinExistence type="predicted"/>
<comment type="caution">
    <text evidence="2">The sequence shown here is derived from an EMBL/GenBank/DDBJ whole genome shotgun (WGS) entry which is preliminary data.</text>
</comment>
<dbReference type="PANTHER" id="PTHR33498">
    <property type="entry name" value="TRANSPOSASE FOR INSERTION SEQUENCE ELEMENT IS1557"/>
    <property type="match status" value="1"/>
</dbReference>
<evidence type="ECO:0000313" key="2">
    <source>
        <dbReference type="EMBL" id="EDM29707.1"/>
    </source>
</evidence>
<dbReference type="NCBIfam" id="NF033550">
    <property type="entry name" value="transpos_ISL3"/>
    <property type="match status" value="1"/>
</dbReference>
<name>A6DFX7_9BACT</name>
<keyword evidence="3" id="KW-1185">Reference proteome</keyword>
<feature type="domain" description="Transposase IS204/IS1001/IS1096/IS1165 DDE" evidence="1">
    <location>
        <begin position="8"/>
        <end position="233"/>
    </location>
</feature>
<protein>
    <submittedName>
        <fullName evidence="2">Transposase</fullName>
    </submittedName>
</protein>